<dbReference type="FunFam" id="3.60.10.10:FF:000028">
    <property type="entry name" value="Type IV inositol polyphosphate 5-phosphatase 7"/>
    <property type="match status" value="1"/>
</dbReference>
<dbReference type="GO" id="GO:0005658">
    <property type="term" value="C:alpha DNA polymerase:primase complex"/>
    <property type="evidence" value="ECO:0007669"/>
    <property type="project" value="TreeGrafter"/>
</dbReference>
<dbReference type="SUPFAM" id="SSF56219">
    <property type="entry name" value="DNase I-like"/>
    <property type="match status" value="1"/>
</dbReference>
<dbReference type="OrthoDB" id="421393at2759"/>
<evidence type="ECO:0000256" key="5">
    <source>
        <dbReference type="ARBA" id="ARBA00022515"/>
    </source>
</evidence>
<dbReference type="InterPro" id="IPR000300">
    <property type="entry name" value="IPPc"/>
</dbReference>
<comment type="similarity">
    <text evidence="2">Belongs to the eukaryotic-type primase large subunit family.</text>
</comment>
<dbReference type="InterPro" id="IPR007238">
    <property type="entry name" value="DNA_primase_lsu_euk/arc"/>
</dbReference>
<dbReference type="GO" id="GO:0003677">
    <property type="term" value="F:DNA binding"/>
    <property type="evidence" value="ECO:0007669"/>
    <property type="project" value="UniProtKB-KW"/>
</dbReference>
<dbReference type="Pfam" id="PF04104">
    <property type="entry name" value="DNA_primase_lrg"/>
    <property type="match status" value="1"/>
</dbReference>
<dbReference type="EMBL" id="RWGY01000039">
    <property type="protein sequence ID" value="TVU11996.1"/>
    <property type="molecule type" value="Genomic_DNA"/>
</dbReference>
<evidence type="ECO:0000313" key="14">
    <source>
        <dbReference type="Proteomes" id="UP000324897"/>
    </source>
</evidence>
<evidence type="ECO:0000256" key="1">
    <source>
        <dbReference type="ARBA" id="ARBA00001966"/>
    </source>
</evidence>
<keyword evidence="14" id="KW-1185">Reference proteome</keyword>
<evidence type="ECO:0000259" key="12">
    <source>
        <dbReference type="SMART" id="SM00128"/>
    </source>
</evidence>
<keyword evidence="9" id="KW-0411">Iron-sulfur</keyword>
<keyword evidence="7" id="KW-0479">Metal-binding</keyword>
<dbReference type="Pfam" id="PF22669">
    <property type="entry name" value="Exo_endo_phos2"/>
    <property type="match status" value="2"/>
</dbReference>
<dbReference type="GO" id="GO:0016791">
    <property type="term" value="F:phosphatase activity"/>
    <property type="evidence" value="ECO:0007669"/>
    <property type="project" value="InterPro"/>
</dbReference>
<evidence type="ECO:0000256" key="7">
    <source>
        <dbReference type="ARBA" id="ARBA00022723"/>
    </source>
</evidence>
<dbReference type="InterPro" id="IPR036691">
    <property type="entry name" value="Endo/exonu/phosph_ase_sf"/>
</dbReference>
<dbReference type="GO" id="GO:0051539">
    <property type="term" value="F:4 iron, 4 sulfur cluster binding"/>
    <property type="evidence" value="ECO:0007669"/>
    <property type="project" value="UniProtKB-KW"/>
</dbReference>
<organism evidence="13 14">
    <name type="scientific">Eragrostis curvula</name>
    <name type="common">weeping love grass</name>
    <dbReference type="NCBI Taxonomy" id="38414"/>
    <lineage>
        <taxon>Eukaryota</taxon>
        <taxon>Viridiplantae</taxon>
        <taxon>Streptophyta</taxon>
        <taxon>Embryophyta</taxon>
        <taxon>Tracheophyta</taxon>
        <taxon>Spermatophyta</taxon>
        <taxon>Magnoliopsida</taxon>
        <taxon>Liliopsida</taxon>
        <taxon>Poales</taxon>
        <taxon>Poaceae</taxon>
        <taxon>PACMAD clade</taxon>
        <taxon>Chloridoideae</taxon>
        <taxon>Eragrostideae</taxon>
        <taxon>Eragrostidinae</taxon>
        <taxon>Eragrostis</taxon>
    </lineage>
</organism>
<feature type="region of interest" description="Disordered" evidence="11">
    <location>
        <begin position="142"/>
        <end position="182"/>
    </location>
</feature>
<dbReference type="PANTHER" id="PTHR10537:SF3">
    <property type="entry name" value="DNA PRIMASE LARGE SUBUNIT"/>
    <property type="match status" value="1"/>
</dbReference>
<name>A0A5J9TKN2_9POAL</name>
<gene>
    <name evidence="13" type="ORF">EJB05_45611</name>
</gene>
<dbReference type="GO" id="GO:0046856">
    <property type="term" value="P:phosphatidylinositol dephosphorylation"/>
    <property type="evidence" value="ECO:0007669"/>
    <property type="project" value="InterPro"/>
</dbReference>
<keyword evidence="8" id="KW-0408">Iron</keyword>
<evidence type="ECO:0000256" key="10">
    <source>
        <dbReference type="ARBA" id="ARBA00023125"/>
    </source>
</evidence>
<feature type="compositionally biased region" description="Polar residues" evidence="11">
    <location>
        <begin position="581"/>
        <end position="590"/>
    </location>
</feature>
<evidence type="ECO:0000256" key="6">
    <source>
        <dbReference type="ARBA" id="ARBA00022705"/>
    </source>
</evidence>
<dbReference type="Gramene" id="TVU11996">
    <property type="protein sequence ID" value="TVU11996"/>
    <property type="gene ID" value="EJB05_45611"/>
</dbReference>
<dbReference type="Gene3D" id="3.60.10.10">
    <property type="entry name" value="Endonuclease/exonuclease/phosphatase"/>
    <property type="match status" value="2"/>
</dbReference>
<feature type="region of interest" description="Disordered" evidence="11">
    <location>
        <begin position="536"/>
        <end position="590"/>
    </location>
</feature>
<dbReference type="FunFam" id="3.60.10.10:FF:000017">
    <property type="entry name" value="Type I inositol polyphosphate 5-phosphatase 5"/>
    <property type="match status" value="1"/>
</dbReference>
<dbReference type="PANTHER" id="PTHR10537">
    <property type="entry name" value="DNA PRIMASE LARGE SUBUNIT"/>
    <property type="match status" value="1"/>
</dbReference>
<evidence type="ECO:0000256" key="4">
    <source>
        <dbReference type="ARBA" id="ARBA00022485"/>
    </source>
</evidence>
<sequence>MAPHLPLFLAPFSIDHLPPPHFIMSDMYGVKGRDLNGSDPHNYNAARARLKSASLNYVDLPNRQIDDTCQYRMFVATWNVGGRTPNNRLNLQDFLQVEESPDLYVLGFQEIVPLTAGNVLVVEDNEPASRWLAIIHQALNVPQEQSDDDDQPPAPAPAPEPADTRHHRRRDSSATSSRSSGGNLFFQTPSLKLLSNSYRVDSALVKTCNCSPEASSMRRRATEIRASVYRAEAESAAAAAEGAPPPSASGGETASTSGRDDNGGDGDDVNTDEAAAQDEGGMSYCLIASKQMVGLFLSVWVKRELVEHIGHLRVDCVGRGIMGWLGNKGCIAISMTLHRTSLCFVCSHLASGEKEGDELRRNADVAEIVRSAHFPRACKAPASHRVPERILEHDRMIWLGDLNYRMSLSYEDTRTLLEENDWDALLEKDQLIIEREAGRVFRGWKEGKISFAPTYKYTHNSDAYAGETVKSKKKRRTPAWCDRILWNGDGIEQLQYLRGESRFSDHRPVCGMFAVEVDADNGSKIKRGYYSVTSRLGDDKPALPQRHGIGTRPRSAGKACQSPAETPSEKQSPAPCPAATPRSQKGKTIQTLPIRMEIVRSHRQLAAAAAGGGGGGGAGGLPTYRAAPQLEVRLEEFELFAIDRLRVLKGISDGLSRGKRPEEMEKLVSELWKAHMRHQDPAETLNKDIISHFVLRLVYCRTEELRKWFLSMETTLFRYRFRLESPESQRMLMSEFQLPYKALPHSEFEVVKDKLSQVARSIGQSANVESVFFKVPFEEVPDLVASRRVFISRGYAYVAMSQVVSLVVTQFRCNISKALVLTNRKWTATIKEQEKDRLTPIVEALSNAYFGPDYSQPKGAVEISLKDIDRLAQTSFPLCMRHMLDKLRENHHLKHGGRMQFGLFLKGAGLKLEDALAFWRAEFSQKLISPKLNDHQNFYCFIDDVYSLDKVGSERFDKEYAYSIRHNYGKEGKRTDYTPYSCQKIISATPGVGDHHGCPYRHFGEENLRAALNKMGVSGRPLEDIMDKVKNRHYQLACTMTFEATHGVSCDTGINHPNQYFSESQKVFREKYGSWGQTQGGSIVLLTLMDFGQRPIKIQRLVGSNFGDHRLLTFDECKLLSDALKLRERAVIPYTRRRHTVYY</sequence>
<comment type="cofactor">
    <cofactor evidence="1">
        <name>[4Fe-4S] cluster</name>
        <dbReference type="ChEBI" id="CHEBI:49883"/>
    </cofactor>
</comment>
<feature type="region of interest" description="Disordered" evidence="11">
    <location>
        <begin position="236"/>
        <end position="273"/>
    </location>
</feature>
<dbReference type="GO" id="GO:0006270">
    <property type="term" value="P:DNA replication initiation"/>
    <property type="evidence" value="ECO:0007669"/>
    <property type="project" value="TreeGrafter"/>
</dbReference>
<evidence type="ECO:0000256" key="8">
    <source>
        <dbReference type="ARBA" id="ARBA00023004"/>
    </source>
</evidence>
<dbReference type="CDD" id="cd07322">
    <property type="entry name" value="PriL_PriS_Eukaryotic"/>
    <property type="match status" value="1"/>
</dbReference>
<keyword evidence="10" id="KW-0238">DNA-binding</keyword>
<dbReference type="Pfam" id="PF26466">
    <property type="entry name" value="DNA_primase_lrg_N"/>
    <property type="match status" value="1"/>
</dbReference>
<reference evidence="13 14" key="1">
    <citation type="journal article" date="2019" name="Sci. Rep.">
        <title>A high-quality genome of Eragrostis curvula grass provides insights into Poaceae evolution and supports new strategies to enhance forage quality.</title>
        <authorList>
            <person name="Carballo J."/>
            <person name="Santos B.A.C.M."/>
            <person name="Zappacosta D."/>
            <person name="Garbus I."/>
            <person name="Selva J.P."/>
            <person name="Gallo C.A."/>
            <person name="Diaz A."/>
            <person name="Albertini E."/>
            <person name="Caccamo M."/>
            <person name="Echenique V."/>
        </authorList>
    </citation>
    <scope>NUCLEOTIDE SEQUENCE [LARGE SCALE GENOMIC DNA]</scope>
    <source>
        <strain evidence="14">cv. Victoria</strain>
        <tissue evidence="13">Leaf</tissue>
    </source>
</reference>
<dbReference type="Proteomes" id="UP000324897">
    <property type="component" value="Chromosome 3"/>
</dbReference>
<evidence type="ECO:0000313" key="13">
    <source>
        <dbReference type="EMBL" id="TVU11996.1"/>
    </source>
</evidence>
<keyword evidence="6" id="KW-0235">DNA replication</keyword>
<feature type="domain" description="Inositol polyphosphate-related phosphatase" evidence="12">
    <location>
        <begin position="199"/>
        <end position="521"/>
    </location>
</feature>
<accession>A0A5J9TKN2</accession>
<feature type="compositionally biased region" description="Low complexity" evidence="11">
    <location>
        <begin position="236"/>
        <end position="257"/>
    </location>
</feature>
<dbReference type="Gene3D" id="1.20.930.80">
    <property type="match status" value="1"/>
</dbReference>
<dbReference type="InterPro" id="IPR058560">
    <property type="entry name" value="DNA_primase_C"/>
</dbReference>
<evidence type="ECO:0000256" key="9">
    <source>
        <dbReference type="ARBA" id="ARBA00023014"/>
    </source>
</evidence>
<keyword evidence="5" id="KW-0639">Primosome</keyword>
<proteinExistence type="inferred from homology"/>
<dbReference type="GO" id="GO:0046872">
    <property type="term" value="F:metal ion binding"/>
    <property type="evidence" value="ECO:0007669"/>
    <property type="project" value="UniProtKB-KW"/>
</dbReference>
<keyword evidence="4" id="KW-0004">4Fe-4S</keyword>
<dbReference type="GO" id="GO:0006269">
    <property type="term" value="P:DNA replication, synthesis of primer"/>
    <property type="evidence" value="ECO:0007669"/>
    <property type="project" value="UniProtKB-KW"/>
</dbReference>
<protein>
    <recommendedName>
        <fullName evidence="12">Inositol polyphosphate-related phosphatase domain-containing protein</fullName>
    </recommendedName>
</protein>
<feature type="non-terminal residue" evidence="13">
    <location>
        <position position="1"/>
    </location>
</feature>
<dbReference type="FunFam" id="1.20.930.80:FF:000002">
    <property type="entry name" value="DNA primase large subunit"/>
    <property type="match status" value="1"/>
</dbReference>
<dbReference type="InterPro" id="IPR016558">
    <property type="entry name" value="DNA_primase_lsu_euk"/>
</dbReference>
<comment type="caution">
    <text evidence="13">The sequence shown here is derived from an EMBL/GenBank/DDBJ whole genome shotgun (WGS) entry which is preliminary data.</text>
</comment>
<comment type="similarity">
    <text evidence="3">Belongs to the inositol polyphosphate 5-phosphatase family.</text>
</comment>
<evidence type="ECO:0000256" key="2">
    <source>
        <dbReference type="ARBA" id="ARBA00010564"/>
    </source>
</evidence>
<dbReference type="AlphaFoldDB" id="A0A5J9TKN2"/>
<evidence type="ECO:0000256" key="3">
    <source>
        <dbReference type="ARBA" id="ARBA00010768"/>
    </source>
</evidence>
<dbReference type="SMART" id="SM00128">
    <property type="entry name" value="IPPc"/>
    <property type="match status" value="1"/>
</dbReference>
<evidence type="ECO:0000256" key="11">
    <source>
        <dbReference type="SAM" id="MobiDB-lite"/>
    </source>
</evidence>